<feature type="transmembrane region" description="Helical" evidence="2">
    <location>
        <begin position="323"/>
        <end position="349"/>
    </location>
</feature>
<dbReference type="OrthoDB" id="6080847at2759"/>
<evidence type="ECO:0000313" key="3">
    <source>
        <dbReference type="EMBL" id="PFX13155.1"/>
    </source>
</evidence>
<gene>
    <name evidence="3" type="ORF">AWC38_SpisGene22794</name>
</gene>
<evidence type="ECO:0000313" key="4">
    <source>
        <dbReference type="Proteomes" id="UP000225706"/>
    </source>
</evidence>
<keyword evidence="2" id="KW-0812">Transmembrane</keyword>
<keyword evidence="2" id="KW-0472">Membrane</keyword>
<keyword evidence="4" id="KW-1185">Reference proteome</keyword>
<dbReference type="SUPFAM" id="SSF48403">
    <property type="entry name" value="Ankyrin repeat"/>
    <property type="match status" value="1"/>
</dbReference>
<dbReference type="EMBL" id="LSMT01001057">
    <property type="protein sequence ID" value="PFX13155.1"/>
    <property type="molecule type" value="Genomic_DNA"/>
</dbReference>
<dbReference type="GO" id="GO:0005262">
    <property type="term" value="F:calcium channel activity"/>
    <property type="evidence" value="ECO:0007669"/>
    <property type="project" value="TreeGrafter"/>
</dbReference>
<dbReference type="InterPro" id="IPR024862">
    <property type="entry name" value="TRPV"/>
</dbReference>
<reference evidence="4" key="1">
    <citation type="journal article" date="2017" name="bioRxiv">
        <title>Comparative analysis of the genomes of Stylophora pistillata and Acropora digitifera provides evidence for extensive differences between species of corals.</title>
        <authorList>
            <person name="Voolstra C.R."/>
            <person name="Li Y."/>
            <person name="Liew Y.J."/>
            <person name="Baumgarten S."/>
            <person name="Zoccola D."/>
            <person name="Flot J.-F."/>
            <person name="Tambutte S."/>
            <person name="Allemand D."/>
            <person name="Aranda M."/>
        </authorList>
    </citation>
    <scope>NUCLEOTIDE SEQUENCE [LARGE SCALE GENOMIC DNA]</scope>
</reference>
<protein>
    <submittedName>
        <fullName evidence="3">Uncharacterized protein</fullName>
    </submittedName>
</protein>
<organism evidence="3 4">
    <name type="scientific">Stylophora pistillata</name>
    <name type="common">Smooth cauliflower coral</name>
    <dbReference type="NCBI Taxonomy" id="50429"/>
    <lineage>
        <taxon>Eukaryota</taxon>
        <taxon>Metazoa</taxon>
        <taxon>Cnidaria</taxon>
        <taxon>Anthozoa</taxon>
        <taxon>Hexacorallia</taxon>
        <taxon>Scleractinia</taxon>
        <taxon>Astrocoeniina</taxon>
        <taxon>Pocilloporidae</taxon>
        <taxon>Stylophora</taxon>
    </lineage>
</organism>
<dbReference type="Proteomes" id="UP000225706">
    <property type="component" value="Unassembled WGS sequence"/>
</dbReference>
<dbReference type="PANTHER" id="PTHR10582">
    <property type="entry name" value="TRANSIENT RECEPTOR POTENTIAL ION CHANNEL PROTEIN"/>
    <property type="match status" value="1"/>
</dbReference>
<name>A0A2B4RA42_STYPI</name>
<comment type="caution">
    <text evidence="3">The sequence shown here is derived from an EMBL/GenBank/DDBJ whole genome shotgun (WGS) entry which is preliminary data.</text>
</comment>
<evidence type="ECO:0000256" key="2">
    <source>
        <dbReference type="SAM" id="Phobius"/>
    </source>
</evidence>
<dbReference type="GO" id="GO:0005886">
    <property type="term" value="C:plasma membrane"/>
    <property type="evidence" value="ECO:0007669"/>
    <property type="project" value="TreeGrafter"/>
</dbReference>
<keyword evidence="2" id="KW-1133">Transmembrane helix</keyword>
<dbReference type="GO" id="GO:0098703">
    <property type="term" value="P:calcium ion import across plasma membrane"/>
    <property type="evidence" value="ECO:0007669"/>
    <property type="project" value="TreeGrafter"/>
</dbReference>
<proteinExistence type="predicted"/>
<feature type="transmembrane region" description="Helical" evidence="2">
    <location>
        <begin position="364"/>
        <end position="382"/>
    </location>
</feature>
<dbReference type="AlphaFoldDB" id="A0A2B4RA42"/>
<keyword evidence="1" id="KW-0677">Repeat</keyword>
<evidence type="ECO:0000256" key="1">
    <source>
        <dbReference type="ARBA" id="ARBA00022737"/>
    </source>
</evidence>
<dbReference type="InterPro" id="IPR036770">
    <property type="entry name" value="Ankyrin_rpt-contain_sf"/>
</dbReference>
<sequence>MKFFWDEMLAPPSFQEYFSHCMPPRTRAMDEVSVERLIKEYQDKGQMDNEDPALLMLKKWPSAKQFTENSDKLPGLEQLINRLLEILLESELNSDNRYEKVRDKEDKQKRTLLHYVAELGFLHVTKAIVKKCPGLLALKTIEPKRNRALLPVELALQKENDEVVAYLIRMMWHERAQKLFSWIPGNMEKPQPSFFSFKSVIENPKMKKTVMAMLDQMVNPHWPYLPQRKESYDTDEEEEGVEGAWNTITDDPLDYHLHYHILDGDEGGCPPCFKISGEHQPRDNEYFNWKDKSCLHLIAKSHNKEALQHPVVRMLIKTKWKNYGHLFLSLQAAFYVIFLFFLSCSLLHASTRKDATQYYDAADSLRGFCEIVTLLFVVLYVCEEVNQMRM</sequence>
<accession>A0A2B4RA42</accession>
<dbReference type="PANTHER" id="PTHR10582:SF2">
    <property type="entry name" value="INACTIVE"/>
    <property type="match status" value="1"/>
</dbReference>